<dbReference type="eggNOG" id="ENOG5033HKY">
    <property type="taxonomic scope" value="Bacteria"/>
</dbReference>
<accession>K9YYS8</accession>
<dbReference type="STRING" id="13035.Dacsa_2922"/>
<proteinExistence type="predicted"/>
<dbReference type="AlphaFoldDB" id="K9YYS8"/>
<dbReference type="KEGG" id="dsl:Dacsa_2922"/>
<dbReference type="HOGENOM" id="CLU_2933713_0_0_3"/>
<evidence type="ECO:0000313" key="2">
    <source>
        <dbReference type="Proteomes" id="UP000010482"/>
    </source>
</evidence>
<dbReference type="Proteomes" id="UP000010482">
    <property type="component" value="Chromosome"/>
</dbReference>
<dbReference type="RefSeq" id="WP_015230455.1">
    <property type="nucleotide sequence ID" value="NC_019780.1"/>
</dbReference>
<dbReference type="EMBL" id="CP003944">
    <property type="protein sequence ID" value="AFZ51475.1"/>
    <property type="molecule type" value="Genomic_DNA"/>
</dbReference>
<reference evidence="1" key="1">
    <citation type="submission" date="2012-04" db="EMBL/GenBank/DDBJ databases">
        <title>Finished genome of Dactylococcopsis salina PCC 8305.</title>
        <authorList>
            <consortium name="US DOE Joint Genome Institute"/>
            <person name="Gugger M."/>
            <person name="Coursin T."/>
            <person name="Rippka R."/>
            <person name="Tandeau De Marsac N."/>
            <person name="Huntemann M."/>
            <person name="Wei C.-L."/>
            <person name="Han J."/>
            <person name="Detter J.C."/>
            <person name="Han C."/>
            <person name="Tapia R."/>
            <person name="Daligault H."/>
            <person name="Chen A."/>
            <person name="Krypides N."/>
            <person name="Mavromatis K."/>
            <person name="Markowitz V."/>
            <person name="Szeto E."/>
            <person name="Ivanova N."/>
            <person name="Ovchinnikova G."/>
            <person name="Pagani I."/>
            <person name="Pati A."/>
            <person name="Goodwin L."/>
            <person name="Peters L."/>
            <person name="Pitluck S."/>
            <person name="Woyke T."/>
            <person name="Kerfeld C."/>
        </authorList>
    </citation>
    <scope>NUCLEOTIDE SEQUENCE [LARGE SCALE GENOMIC DNA]</scope>
    <source>
        <strain evidence="1">PCC 8305</strain>
    </source>
</reference>
<evidence type="ECO:0000313" key="1">
    <source>
        <dbReference type="EMBL" id="AFZ51475.1"/>
    </source>
</evidence>
<dbReference type="OrthoDB" id="467658at2"/>
<name>K9YYS8_DACS8</name>
<evidence type="ECO:0008006" key="3">
    <source>
        <dbReference type="Google" id="ProtNLM"/>
    </source>
</evidence>
<protein>
    <recommendedName>
        <fullName evidence="3">Restriction endonuclease type IV Mrr domain-containing protein</fullName>
    </recommendedName>
</protein>
<sequence>MPYIEIKARKQIGSKLAQQIILKGEVSAVLTTGKIFKPAKKLFDEAGIAWAENIDEKQFL</sequence>
<keyword evidence="2" id="KW-1185">Reference proteome</keyword>
<organism evidence="1 2">
    <name type="scientific">Dactylococcopsis salina (strain PCC 8305)</name>
    <name type="common">Myxobactron salinum</name>
    <dbReference type="NCBI Taxonomy" id="13035"/>
    <lineage>
        <taxon>Bacteria</taxon>
        <taxon>Bacillati</taxon>
        <taxon>Cyanobacteriota</taxon>
        <taxon>Cyanophyceae</taxon>
        <taxon>Nodosilineales</taxon>
        <taxon>Cymatolegaceae</taxon>
        <taxon>Dactylococcopsis</taxon>
    </lineage>
</organism>
<gene>
    <name evidence="1" type="ORF">Dacsa_2922</name>
</gene>